<keyword evidence="3" id="KW-1185">Reference proteome</keyword>
<feature type="region of interest" description="Disordered" evidence="1">
    <location>
        <begin position="1"/>
        <end position="22"/>
    </location>
</feature>
<comment type="caution">
    <text evidence="2">The sequence shown here is derived from an EMBL/GenBank/DDBJ whole genome shotgun (WGS) entry which is preliminary data.</text>
</comment>
<dbReference type="Proteomes" id="UP001558613">
    <property type="component" value="Unassembled WGS sequence"/>
</dbReference>
<evidence type="ECO:0000256" key="1">
    <source>
        <dbReference type="SAM" id="MobiDB-lite"/>
    </source>
</evidence>
<organism evidence="2 3">
    <name type="scientific">Cirrhinus molitorella</name>
    <name type="common">mud carp</name>
    <dbReference type="NCBI Taxonomy" id="172907"/>
    <lineage>
        <taxon>Eukaryota</taxon>
        <taxon>Metazoa</taxon>
        <taxon>Chordata</taxon>
        <taxon>Craniata</taxon>
        <taxon>Vertebrata</taxon>
        <taxon>Euteleostomi</taxon>
        <taxon>Actinopterygii</taxon>
        <taxon>Neopterygii</taxon>
        <taxon>Teleostei</taxon>
        <taxon>Ostariophysi</taxon>
        <taxon>Cypriniformes</taxon>
        <taxon>Cyprinidae</taxon>
        <taxon>Labeoninae</taxon>
        <taxon>Labeonini</taxon>
        <taxon>Cirrhinus</taxon>
    </lineage>
</organism>
<name>A0ABR3MFI4_9TELE</name>
<protein>
    <submittedName>
        <fullName evidence="2">Uncharacterized protein</fullName>
    </submittedName>
</protein>
<sequence>MSVSTGCPSELHQRERSERIGPGDVDRNINLLWNGTKRLQFSRLWPLRTRSLWCGLEGRPFINDGQQCRHTHKQTCHTQTAGLALRPSRPA</sequence>
<feature type="compositionally biased region" description="Basic and acidic residues" evidence="1">
    <location>
        <begin position="11"/>
        <end position="22"/>
    </location>
</feature>
<reference evidence="2 3" key="1">
    <citation type="submission" date="2023-09" db="EMBL/GenBank/DDBJ databases">
        <authorList>
            <person name="Wang M."/>
        </authorList>
    </citation>
    <scope>NUCLEOTIDE SEQUENCE [LARGE SCALE GENOMIC DNA]</scope>
    <source>
        <strain evidence="2">GT-2023</strain>
        <tissue evidence="2">Liver</tissue>
    </source>
</reference>
<proteinExistence type="predicted"/>
<evidence type="ECO:0000313" key="3">
    <source>
        <dbReference type="Proteomes" id="UP001558613"/>
    </source>
</evidence>
<accession>A0ABR3MFI4</accession>
<dbReference type="EMBL" id="JAYMGO010000012">
    <property type="protein sequence ID" value="KAL1263843.1"/>
    <property type="molecule type" value="Genomic_DNA"/>
</dbReference>
<gene>
    <name evidence="2" type="ORF">QQF64_004198</name>
</gene>
<evidence type="ECO:0000313" key="2">
    <source>
        <dbReference type="EMBL" id="KAL1263843.1"/>
    </source>
</evidence>